<dbReference type="InterPro" id="IPR027417">
    <property type="entry name" value="P-loop_NTPase"/>
</dbReference>
<evidence type="ECO:0008006" key="5">
    <source>
        <dbReference type="Google" id="ProtNLM"/>
    </source>
</evidence>
<evidence type="ECO:0000313" key="3">
    <source>
        <dbReference type="Proteomes" id="UP000185687"/>
    </source>
</evidence>
<organism evidence="2 3">
    <name type="scientific">Natronorubrum daqingense</name>
    <dbReference type="NCBI Taxonomy" id="588898"/>
    <lineage>
        <taxon>Archaea</taxon>
        <taxon>Methanobacteriati</taxon>
        <taxon>Methanobacteriota</taxon>
        <taxon>Stenosarchaea group</taxon>
        <taxon>Halobacteria</taxon>
        <taxon>Halobacteriales</taxon>
        <taxon>Natrialbaceae</taxon>
        <taxon>Natronorubrum</taxon>
    </lineage>
</organism>
<gene>
    <name evidence="1" type="ORF">BB347_17425</name>
    <name evidence="2" type="ORF">SAMN05421809_3835</name>
</gene>
<keyword evidence="1" id="KW-0614">Plasmid</keyword>
<dbReference type="KEGG" id="hda:BB347_17425"/>
<accession>A0A1N7GA72</accession>
<reference evidence="1 4" key="1">
    <citation type="submission" date="2017-01" db="EMBL/GenBank/DDBJ databases">
        <title>Complete genome sequence of Haloterrigena daqingensis type strain (JX313T).</title>
        <authorList>
            <person name="Shuang W."/>
        </authorList>
    </citation>
    <scope>NUCLEOTIDE SEQUENCE [LARGE SCALE GENOMIC DNA]</scope>
    <source>
        <strain evidence="4">JX313</strain>
        <strain evidence="1">JX313T</strain>
        <plasmid evidence="4">Plasmid unnamed2</plasmid>
        <plasmid evidence="1">unnamed2</plasmid>
    </source>
</reference>
<reference evidence="2 3" key="2">
    <citation type="submission" date="2017-01" db="EMBL/GenBank/DDBJ databases">
        <authorList>
            <person name="Mah S.A."/>
            <person name="Swanson W.J."/>
            <person name="Moy G.W."/>
            <person name="Vacquier V.D."/>
        </authorList>
    </citation>
    <scope>NUCLEOTIDE SEQUENCE [LARGE SCALE GENOMIC DNA]</scope>
    <source>
        <strain evidence="2 3">CGMCC 1.8909</strain>
    </source>
</reference>
<sequence length="230" mass="25741">MQTKFDQPIPDLPSLEPGVTLLESTKPGPLQTLVVDHVLLERESAWWIDTFGHAQTEPLSEIAPSRRALDRINVARAFTGYQHNTLCKRLLGDDSYSGNDVDTDVVGLIVAPALDGFYRDDEMGEQGQPLFMQSLAKLAAAARRYDCPVLVSRTRDDEFTAPIDRLVNQRLECESTQNGPRFTGEEFETLVYPLGDGWVQTTIAFWNHILEKRKPIYPKAIGPGSIREVA</sequence>
<proteinExistence type="predicted"/>
<dbReference type="GeneID" id="30957762"/>
<keyword evidence="3" id="KW-1185">Reference proteome</keyword>
<evidence type="ECO:0000313" key="2">
    <source>
        <dbReference type="EMBL" id="SIS09490.1"/>
    </source>
</evidence>
<evidence type="ECO:0000313" key="1">
    <source>
        <dbReference type="EMBL" id="APX98496.1"/>
    </source>
</evidence>
<evidence type="ECO:0000313" key="4">
    <source>
        <dbReference type="Proteomes" id="UP000187321"/>
    </source>
</evidence>
<dbReference type="EMBL" id="CP019329">
    <property type="protein sequence ID" value="APX98496.1"/>
    <property type="molecule type" value="Genomic_DNA"/>
</dbReference>
<dbReference type="OrthoDB" id="359367at2157"/>
<dbReference type="Proteomes" id="UP000187321">
    <property type="component" value="Plasmid unnamed2"/>
</dbReference>
<geneLocation type="plasmid" evidence="1">
    <name>unnamed2</name>
</geneLocation>
<dbReference type="AlphaFoldDB" id="A0A1N7GA72"/>
<name>A0A1N7GA72_9EURY</name>
<dbReference type="Gene3D" id="3.40.50.300">
    <property type="entry name" value="P-loop containing nucleotide triphosphate hydrolases"/>
    <property type="match status" value="1"/>
</dbReference>
<dbReference type="Proteomes" id="UP000185687">
    <property type="component" value="Unassembled WGS sequence"/>
</dbReference>
<dbReference type="EMBL" id="FTNP01000011">
    <property type="protein sequence ID" value="SIS09490.1"/>
    <property type="molecule type" value="Genomic_DNA"/>
</dbReference>
<protein>
    <recommendedName>
        <fullName evidence="5">DNA recombination and repair protein Rad51-like C-terminal domain-containing protein</fullName>
    </recommendedName>
</protein>
<dbReference type="RefSeq" id="WP_076584394.1">
    <property type="nucleotide sequence ID" value="NZ_CP019329.1"/>
</dbReference>